<dbReference type="GO" id="GO:0022857">
    <property type="term" value="F:transmembrane transporter activity"/>
    <property type="evidence" value="ECO:0007669"/>
    <property type="project" value="InterPro"/>
</dbReference>
<dbReference type="GO" id="GO:0005886">
    <property type="term" value="C:plasma membrane"/>
    <property type="evidence" value="ECO:0007669"/>
    <property type="project" value="UniProtKB-SubCell"/>
</dbReference>
<dbReference type="SUPFAM" id="SSF51206">
    <property type="entry name" value="cAMP-binding domain-like"/>
    <property type="match status" value="2"/>
</dbReference>
<keyword evidence="5 6" id="KW-0472">Membrane</keyword>
<dbReference type="Pfam" id="PF00027">
    <property type="entry name" value="cNMP_binding"/>
    <property type="match status" value="2"/>
</dbReference>
<keyword evidence="4 6" id="KW-1133">Transmembrane helix</keyword>
<dbReference type="InterPro" id="IPR018490">
    <property type="entry name" value="cNMP-bd_dom_sf"/>
</dbReference>
<dbReference type="PANTHER" id="PTHR23513">
    <property type="entry name" value="INTEGRAL MEMBRANE EFFLUX PROTEIN-RELATED"/>
    <property type="match status" value="1"/>
</dbReference>
<evidence type="ECO:0000256" key="1">
    <source>
        <dbReference type="ARBA" id="ARBA00004651"/>
    </source>
</evidence>
<feature type="transmembrane region" description="Helical" evidence="6">
    <location>
        <begin position="193"/>
        <end position="213"/>
    </location>
</feature>
<evidence type="ECO:0000256" key="5">
    <source>
        <dbReference type="ARBA" id="ARBA00023136"/>
    </source>
</evidence>
<dbReference type="InterPro" id="IPR036259">
    <property type="entry name" value="MFS_trans_sf"/>
</dbReference>
<evidence type="ECO:0000256" key="4">
    <source>
        <dbReference type="ARBA" id="ARBA00022989"/>
    </source>
</evidence>
<feature type="transmembrane region" description="Helical" evidence="6">
    <location>
        <begin position="277"/>
        <end position="299"/>
    </location>
</feature>
<comment type="subcellular location">
    <subcellularLocation>
        <location evidence="1">Cell membrane</location>
        <topology evidence="1">Multi-pass membrane protein</topology>
    </subcellularLocation>
</comment>
<dbReference type="Gene3D" id="2.60.120.10">
    <property type="entry name" value="Jelly Rolls"/>
    <property type="match status" value="2"/>
</dbReference>
<dbReference type="OrthoDB" id="180043at2"/>
<dbReference type="InterPro" id="IPR000595">
    <property type="entry name" value="cNMP-bd_dom"/>
</dbReference>
<evidence type="ECO:0000256" key="3">
    <source>
        <dbReference type="ARBA" id="ARBA00022692"/>
    </source>
</evidence>
<dbReference type="EMBL" id="VTZN01000038">
    <property type="protein sequence ID" value="KAA1250609.1"/>
    <property type="molecule type" value="Genomic_DNA"/>
</dbReference>
<dbReference type="InterPro" id="IPR014710">
    <property type="entry name" value="RmlC-like_jellyroll"/>
</dbReference>
<accession>A0A5B1BU06</accession>
<feature type="domain" description="Cyclic nucleotide-binding" evidence="7">
    <location>
        <begin position="438"/>
        <end position="532"/>
    </location>
</feature>
<dbReference type="SUPFAM" id="SSF103473">
    <property type="entry name" value="MFS general substrate transporter"/>
    <property type="match status" value="1"/>
</dbReference>
<dbReference type="SMART" id="SM00100">
    <property type="entry name" value="cNMP"/>
    <property type="match status" value="1"/>
</dbReference>
<dbReference type="InterPro" id="IPR018488">
    <property type="entry name" value="cNMP-bd_CS"/>
</dbReference>
<feature type="domain" description="Cyclic nucleotide-binding" evidence="7">
    <location>
        <begin position="586"/>
        <end position="688"/>
    </location>
</feature>
<dbReference type="PROSITE" id="PS00889">
    <property type="entry name" value="CNMP_BINDING_2"/>
    <property type="match status" value="1"/>
</dbReference>
<dbReference type="PROSITE" id="PS50042">
    <property type="entry name" value="CNMP_BINDING_3"/>
    <property type="match status" value="2"/>
</dbReference>
<protein>
    <submittedName>
        <fullName evidence="8">MFS transporter</fullName>
    </submittedName>
</protein>
<evidence type="ECO:0000256" key="6">
    <source>
        <dbReference type="SAM" id="Phobius"/>
    </source>
</evidence>
<dbReference type="CDD" id="cd06173">
    <property type="entry name" value="MFS_MefA_like"/>
    <property type="match status" value="1"/>
</dbReference>
<dbReference type="PANTHER" id="PTHR23513:SF18">
    <property type="entry name" value="INTEGRAL MEMBRANE PROTEIN"/>
    <property type="match status" value="1"/>
</dbReference>
<evidence type="ECO:0000313" key="8">
    <source>
        <dbReference type="EMBL" id="KAA1250609.1"/>
    </source>
</evidence>
<gene>
    <name evidence="8" type="ORF">F0Q45_08815</name>
</gene>
<evidence type="ECO:0000313" key="9">
    <source>
        <dbReference type="Proteomes" id="UP000324701"/>
    </source>
</evidence>
<keyword evidence="2" id="KW-1003">Cell membrane</keyword>
<feature type="transmembrane region" description="Helical" evidence="6">
    <location>
        <begin position="241"/>
        <end position="265"/>
    </location>
</feature>
<proteinExistence type="predicted"/>
<name>A0A5B1BU06_MYCSI</name>
<dbReference type="CDD" id="cd00038">
    <property type="entry name" value="CAP_ED"/>
    <property type="match status" value="2"/>
</dbReference>
<feature type="transmembrane region" description="Helical" evidence="6">
    <location>
        <begin position="429"/>
        <end position="447"/>
    </location>
</feature>
<organism evidence="8 9">
    <name type="scientific">Mycobacterium simiae</name>
    <name type="common">Mycobacterium habana</name>
    <dbReference type="NCBI Taxonomy" id="1784"/>
    <lineage>
        <taxon>Bacteria</taxon>
        <taxon>Bacillati</taxon>
        <taxon>Actinomycetota</taxon>
        <taxon>Actinomycetes</taxon>
        <taxon>Mycobacteriales</taxon>
        <taxon>Mycobacteriaceae</taxon>
        <taxon>Mycobacterium</taxon>
        <taxon>Mycobacterium simiae complex</taxon>
    </lineage>
</organism>
<evidence type="ECO:0000256" key="2">
    <source>
        <dbReference type="ARBA" id="ARBA00022475"/>
    </source>
</evidence>
<dbReference type="InterPro" id="IPR011701">
    <property type="entry name" value="MFS"/>
</dbReference>
<keyword evidence="3 6" id="KW-0812">Transmembrane</keyword>
<feature type="transmembrane region" description="Helical" evidence="6">
    <location>
        <begin position="306"/>
        <end position="322"/>
    </location>
</feature>
<dbReference type="Pfam" id="PF07690">
    <property type="entry name" value="MFS_1"/>
    <property type="match status" value="1"/>
</dbReference>
<feature type="transmembrane region" description="Helical" evidence="6">
    <location>
        <begin position="69"/>
        <end position="89"/>
    </location>
</feature>
<dbReference type="Gene3D" id="1.20.1250.20">
    <property type="entry name" value="MFS general substrate transporter like domains"/>
    <property type="match status" value="2"/>
</dbReference>
<reference evidence="8 9" key="1">
    <citation type="submission" date="2019-09" db="EMBL/GenBank/DDBJ databases">
        <title>Report of infection by Mycobacterium simiae a patient suffering from pulmonary tuberculosis.</title>
        <authorList>
            <person name="Mohanty P.S."/>
            <person name="Bansal A.K."/>
            <person name="Singh H."/>
            <person name="Sharma S."/>
            <person name="Patil S.A."/>
            <person name="Upadhaya P."/>
            <person name="Singh P.K."/>
            <person name="Kumar D."/>
            <person name="Kumar S."/>
            <person name="Singh R.K."/>
            <person name="Chaudhary B."/>
        </authorList>
    </citation>
    <scope>NUCLEOTIDE SEQUENCE [LARGE SCALE GENOMIC DNA]</scope>
    <source>
        <strain evidence="8 9">JAL-560-SIM</strain>
    </source>
</reference>
<feature type="transmembrane region" description="Helical" evidence="6">
    <location>
        <begin position="41"/>
        <end position="63"/>
    </location>
</feature>
<sequence length="688" mass="70492">MRNGAKMDRAGHVHYLVNGARVSVTTAYVAAWRHRELRRILTAWSAVMAAEWAYLTALLVIAFDHGGSMAVGLAGLARMGPAAVAAPFVAAFGDHFRRRDVLAVSAAARGFVLFVSALAILGGSGLGVLFALAAVDAAISTGIRPAQGALLPQLASDARQLAASNTLVSVMFIGGMMVGSLLGGYLCAAAAGAGVYSAAAGFFVGAAFLYARLPAGSKPRTHRRASDVWSGFRAASTKPSLAAVVGFTALQMLVRGISVPLFVLLAKDTMGSGGDNVGILLGALGAGGLLGTIVTAPLVRRGGGAGKTYGVALAGGGVFLALTPVSNLAWVVIAFIVVRGALLVAADAAGVTLIQRNADDAHRARVLGIMESLSNGMLALGSTVAPVLVMWLGLDAALVVSGLAIPVVALGSMWWFSKLDDAAADRERLVRLIAAQAAFATLGLAPLDMLAASARRRTFDPGTDIVEQGAPAMAYYAIVSGHVDVFVNGVRVASLGRGSGFGEVALLRDTTRTATVRSVSSVEVVEIDRANFVAAVAPDGPTGTALARLADLRVGTDPNRRPRPIEERPGVGDRENLRSMIGNVRGLEEASQEVVDTLVDTADLFVADGGELITRVGDRAEVIWILMQGEVEVDTASGTEQTLRSGAVIGDAAVADDCPLDTTASAAGTCRLAAIGAAAYGRALSAAH</sequence>
<comment type="caution">
    <text evidence="8">The sequence shown here is derived from an EMBL/GenBank/DDBJ whole genome shotgun (WGS) entry which is preliminary data.</text>
</comment>
<feature type="transmembrane region" description="Helical" evidence="6">
    <location>
        <begin position="167"/>
        <end position="187"/>
    </location>
</feature>
<keyword evidence="9" id="KW-1185">Reference proteome</keyword>
<feature type="transmembrane region" description="Helical" evidence="6">
    <location>
        <begin position="366"/>
        <end position="391"/>
    </location>
</feature>
<feature type="transmembrane region" description="Helical" evidence="6">
    <location>
        <begin position="397"/>
        <end position="417"/>
    </location>
</feature>
<dbReference type="AlphaFoldDB" id="A0A5B1BU06"/>
<dbReference type="Proteomes" id="UP000324701">
    <property type="component" value="Unassembled WGS sequence"/>
</dbReference>
<evidence type="ECO:0000259" key="7">
    <source>
        <dbReference type="PROSITE" id="PS50042"/>
    </source>
</evidence>